<dbReference type="InterPro" id="IPR008928">
    <property type="entry name" value="6-hairpin_glycosidase_sf"/>
</dbReference>
<evidence type="ECO:0000259" key="7">
    <source>
        <dbReference type="Pfam" id="PF17167"/>
    </source>
</evidence>
<feature type="transmembrane region" description="Helical" evidence="4">
    <location>
        <begin position="835"/>
        <end position="857"/>
    </location>
</feature>
<evidence type="ECO:0000313" key="9">
    <source>
        <dbReference type="Proteomes" id="UP000032611"/>
    </source>
</evidence>
<dbReference type="InterPro" id="IPR052047">
    <property type="entry name" value="GH94_Enzymes"/>
</dbReference>
<sequence>MEFLHNRTVSPLWNDRSPVRQELFSTERLEQHAISLAAAQPVSGKAPAVISLHKRLGDNAVVLLSAYRAGINELKNGREVVPAAEWLLDNYHLVEKHIQEIRNDLPPGYYRQLPKLSDGPFAGYPRVFELAWAFVAHTDSLFDRDKLERFLMAYQQVQPLTIGELWAVAITLRIVLIENLRRLADQITVARAARLDATNLAIKILSADDGETALQDDIVSRSKEPLSELFAGHLARQLRNRDPETTPALGWLEKRLALQGCTIEDVVQHSQQRQGASNVTVRNIVTSLRLISDIDWADVFESVSPVDVRMRAASAFADMDFPTRDLYRKAIEQLARGSSWTELEVADQALEAARKPAFDEDDPTNAARVADPGYHLIAEGRPALERVIGFQPPVRLRLGRLNIRLGIGGYIASILLVTTLLMALSLLLLLQTGLTAVWLALFAILALLPTSEVATAIVNRTMSWCFGAVILPGLSLRHGVPPSLRTLVAVPTLLTNEADILEQVERLEVHHLSGAGGDIVFALVTDGTDADQEEIEADGPLLAVAAAAIARLNERHGIVNGGNRFLLLHRRRLFNPLENRWMGWERKRGKLHELNRLLRGADDTSFAPIAGVPPEVPADVRYVITLDADTRLPRDAAHRLIGKMAHPLNRPRFSSADQRIVDGYAILQPRVTPSLPVGHEGSLYQQVFSAPGGIDPYAAAASNVYQDLFGIGGYTGKGIYDIDSFEQALGERVPENTMLSHDLFEGSFARAALASDVELIEEFPARYDVDAKRQHRWTRGDWQLLPWLTGQYRDDGVLPAVNRGMMVDNLRRSLIAPFTLLALGLAWTMPFSAALVAIALVFATLAITAFLPVLFTAMPHSTGIHLRSHLSTLGADLRLAALRTGLDLAFLPDRAWRMTDAIVTTMNRLYRTRRHFLEWTTAAQSQGSPRLDLTGFYRRMAPGTLIALAIAGTACLLSPSSWPLILPFALLWLAGPAIALWTSRPPAEKVGGATSDADAIALRLIARRTWRFFETFVTPESNMLPPDNFQEDPKPVIARRTSPTNIGLYLLSTVAARDFGWNGKVETADRLEATLKTMQALAKHNGHLFNWYATDDMRVLDPAYVSSVDSGNLAGHLLALANACESWVAAPSASNIRTGLTDSLTLARQALDATSGKGRHADERLTGLLDDIELRLNGSESFETLGPILARLGDKAVAVARETIPKTSEDASDDLIFWLGSLNRRLVEDRRDCLADRSLDIRLSAIATEARAMAMAMDFAFLLDPERKLLSIGYSLPDESLDENCYDLLASEARLASLFAIAKGDVETRHWFLLGRSATPVGRTSALISWSGSMFEYLMPSLVMRASETSLLAQTNRLVVRRQQAYAVKLGTPWGISESAYNARDTELTYQYSNFGVPGLGLKRGLSENAVIAPYATGLATMVDPKAACANFARLAALGALGRYGFYEALDFTPARLPENDKVAIVRTSMAHHQGMTIVAIANTLDDGIMRAYFHREPIIQACELLLQERIPRTVINGRQKIEDAPVSPVKSSLGPDTSRRLSGVVTGPPATHLLSNGRYAVMLTDKGSGYSRWHDLAITRWHEDVTCDDDGSPIFLRDVDDGAVWSAGARPLGGEDESGHVVFDEDKARFVSVHDTLTTTMEVLVSGEDDCEVRRVSISNTGRRAREIEITSCAELVLAPASADTAHPAFSKMFVQTEYAAEYGALIATRRPRTPDEPRIWAAHFAVVEGQPAADPQYETDRARFIGRGNTVATATSMAGDTPLSNTVGTVLDPVFAIRQRLKVAAGKSARIAYWTVVASSRAELIDLIDRHLDRSAFERARTLAWTQAQVQLRHLDVKSGEVADFQRLAAPIIYADLRYRASATEIARGAGSQSDLWHLGISGDLPIVLLSIDDAQDMAQVHQLLRAHEYWRMKSLAVDLVIVNARASSYTQDLQIAIETAHRSSQSRPRPGIELAQGSVFVLRADLMSAEALAQLHSVARVRLNARCGPIAQQYPQLPSPPAMPVKPAWPKRASRKDIAPYQRPALEFFNGFGGFDKDGREYVTILEADAVTPAPWINVIANSRFGFQVSAEGNGYTWAENSRENQLTAWSNDPVTDPAGEAFYIRDEETGELFCPTAQPIRREGAYIARHGFGYSRFEHEQDGISADLLQYVPLADPIKISRLTLRNTSGRPRRLTVTSYAELVLGGSRGATAPFVITDIDVKTGALFARNPWSAGFPGRVAFADLGGEQTAWTADRSEFLGRHGNASGPRALGRDQPLSGATGAGLDPCAALQRTIVISPGETMEITSFLGECTSVDEARSLIACYREADLDAVLQAVTDHWSDLLQTVQVKTPDRAMDIMLNGWLLYQTVACRVTARSAFYQASGAYGFRDQLQDGMALTFARPEETRHHLLRAASRQFIEGDVQHWWLPQSGQGVRTRISDDRVWLAYAAATYVKTTGDDAVLDVPVPFLEGPLLEPGQHDAFFHPTVAVEEAALFEHMARGLDQSIELTGGHGLPLMGTGDWNDGMNRVGEGGRGESVWLGWLLLAAIDLCAPLADRRDPQRAGRWRAHAETLRAAIETHAWDGEWYGRATFDDGTWLGTSDNPKCRIDSIAQSWAVLSGAGDPARAATALSSLERHLIRPDEGLALLFTPPFDDGARDPGYIKGYPPGLRENGGQYSHAAMWAIMAFAKSGNGDKAQALFSLLNPVNHALTAADAERYKVEPYVVAADVYSVAPHVGRGGWTWYTGSGGWMYRSGIEGILGIRREGAFLLVTPSLPAEWPGFEAVVTVGKTRFDIRVDNGRRPGADAWSAMLDGDALTLFENIARVPIDGGKHTLLLN</sequence>
<feature type="domain" description="Glycoamylase-like" evidence="6">
    <location>
        <begin position="1288"/>
        <end position="1495"/>
    </location>
</feature>
<keyword evidence="2 8" id="KW-0808">Transferase</keyword>
<feature type="domain" description="Glycosyl hydrolase 94 catalytic" evidence="7">
    <location>
        <begin position="2326"/>
        <end position="2750"/>
    </location>
</feature>
<feature type="domain" description="Glycosyl hydrolase 94 supersandwich" evidence="5">
    <location>
        <begin position="2043"/>
        <end position="2313"/>
    </location>
</feature>
<evidence type="ECO:0000256" key="1">
    <source>
        <dbReference type="ARBA" id="ARBA00022676"/>
    </source>
</evidence>
<dbReference type="InterPro" id="IPR011013">
    <property type="entry name" value="Gal_mutarotase_sf_dom"/>
</dbReference>
<dbReference type="InterPro" id="IPR033432">
    <property type="entry name" value="GH94_catalytic"/>
</dbReference>
<evidence type="ECO:0000313" key="8">
    <source>
        <dbReference type="EMBL" id="AJY48164.1"/>
    </source>
</evidence>
<reference evidence="8 9" key="1">
    <citation type="journal article" date="2015" name="Genome Announc.">
        <title>Complete genome sequence of Martelella endophytica YC6887, which has antifungal activity associated with a halophyte.</title>
        <authorList>
            <person name="Khan A."/>
            <person name="Khan H."/>
            <person name="Chung E.J."/>
            <person name="Hossain M.T."/>
            <person name="Chung Y.R."/>
        </authorList>
    </citation>
    <scope>NUCLEOTIDE SEQUENCE [LARGE SCALE GENOMIC DNA]</scope>
    <source>
        <strain evidence="8">YC6887</strain>
    </source>
</reference>
<dbReference type="InterPro" id="IPR012341">
    <property type="entry name" value="6hp_glycosidase-like_sf"/>
</dbReference>
<dbReference type="InterPro" id="IPR019282">
    <property type="entry name" value="Glycoamylase-like_cons_dom"/>
</dbReference>
<accession>A0A0D5LV58</accession>
<evidence type="ECO:0000256" key="4">
    <source>
        <dbReference type="SAM" id="Phobius"/>
    </source>
</evidence>
<dbReference type="InterPro" id="IPR037018">
    <property type="entry name" value="GH65_N"/>
</dbReference>
<dbReference type="GO" id="GO:0030246">
    <property type="term" value="F:carbohydrate binding"/>
    <property type="evidence" value="ECO:0007669"/>
    <property type="project" value="InterPro"/>
</dbReference>
<dbReference type="GO" id="GO:0005975">
    <property type="term" value="P:carbohydrate metabolic process"/>
    <property type="evidence" value="ECO:0007669"/>
    <property type="project" value="InterPro"/>
</dbReference>
<dbReference type="HOGENOM" id="CLU_000646_0_0_5"/>
<dbReference type="InterPro" id="IPR010383">
    <property type="entry name" value="Glyco_hydrolase_94_b-supersand"/>
</dbReference>
<keyword evidence="1" id="KW-0328">Glycosyltransferase</keyword>
<dbReference type="SUPFAM" id="SSF74650">
    <property type="entry name" value="Galactose mutarotase-like"/>
    <property type="match status" value="2"/>
</dbReference>
<dbReference type="KEGG" id="mey:TM49_12120"/>
<gene>
    <name evidence="8" type="ORF">TM49_12120</name>
</gene>
<dbReference type="Gene3D" id="2.70.98.40">
    <property type="entry name" value="Glycoside hydrolase, family 65, N-terminal domain"/>
    <property type="match status" value="2"/>
</dbReference>
<feature type="transmembrane region" description="Helical" evidence="4">
    <location>
        <begin position="945"/>
        <end position="974"/>
    </location>
</feature>
<dbReference type="Pfam" id="PF06165">
    <property type="entry name" value="GH94_b-supersand"/>
    <property type="match status" value="2"/>
</dbReference>
<evidence type="ECO:0000256" key="3">
    <source>
        <dbReference type="SAM" id="MobiDB-lite"/>
    </source>
</evidence>
<dbReference type="Pfam" id="PF10091">
    <property type="entry name" value="Glycoamylase"/>
    <property type="match status" value="1"/>
</dbReference>
<dbReference type="CDD" id="cd11753">
    <property type="entry name" value="GH94N_ChvB_NdvB_2_like"/>
    <property type="match status" value="1"/>
</dbReference>
<protein>
    <submittedName>
        <fullName evidence="8">Glycosyl transferase</fullName>
    </submittedName>
</protein>
<dbReference type="Gene3D" id="2.60.420.10">
    <property type="entry name" value="Maltose phosphorylase, domain 3"/>
    <property type="match status" value="1"/>
</dbReference>
<dbReference type="SMART" id="SM01068">
    <property type="entry name" value="CBM_X"/>
    <property type="match status" value="2"/>
</dbReference>
<dbReference type="Gene3D" id="1.50.10.10">
    <property type="match status" value="1"/>
</dbReference>
<dbReference type="PATRIC" id="fig|1486262.3.peg.2504"/>
<keyword evidence="4" id="KW-1133">Transmembrane helix</keyword>
<dbReference type="InterPro" id="IPR037820">
    <property type="entry name" value="GH94N_NdvB"/>
</dbReference>
<dbReference type="GO" id="GO:0016757">
    <property type="term" value="F:glycosyltransferase activity"/>
    <property type="evidence" value="ECO:0007669"/>
    <property type="project" value="UniProtKB-KW"/>
</dbReference>
<evidence type="ECO:0000256" key="2">
    <source>
        <dbReference type="ARBA" id="ARBA00022679"/>
    </source>
</evidence>
<feature type="region of interest" description="Disordered" evidence="3">
    <location>
        <begin position="1526"/>
        <end position="1546"/>
    </location>
</feature>
<dbReference type="SUPFAM" id="SSF48208">
    <property type="entry name" value="Six-hairpin glycosidases"/>
    <property type="match status" value="1"/>
</dbReference>
<keyword evidence="4" id="KW-0472">Membrane</keyword>
<dbReference type="InterPro" id="IPR037824">
    <property type="entry name" value="GH94N_2_NdvB"/>
</dbReference>
<dbReference type="PANTHER" id="PTHR37469">
    <property type="entry name" value="CELLOBIONIC ACID PHOSPHORYLASE-RELATED"/>
    <property type="match status" value="1"/>
</dbReference>
<dbReference type="EMBL" id="CP010803">
    <property type="protein sequence ID" value="AJY48164.1"/>
    <property type="molecule type" value="Genomic_DNA"/>
</dbReference>
<feature type="domain" description="Glycosyl hydrolase 94 supersandwich" evidence="5">
    <location>
        <begin position="1546"/>
        <end position="1815"/>
    </location>
</feature>
<feature type="transmembrane region" description="Helical" evidence="4">
    <location>
        <begin position="436"/>
        <end position="458"/>
    </location>
</feature>
<dbReference type="Gene3D" id="1.50.10.140">
    <property type="match status" value="2"/>
</dbReference>
<evidence type="ECO:0000259" key="5">
    <source>
        <dbReference type="Pfam" id="PF06165"/>
    </source>
</evidence>
<dbReference type="PANTHER" id="PTHR37469:SF2">
    <property type="entry name" value="CELLOBIONIC ACID PHOSPHORYLASE"/>
    <property type="match status" value="1"/>
</dbReference>
<dbReference type="CDD" id="cd11756">
    <property type="entry name" value="GH94N_ChvB_NdvB_1_like"/>
    <property type="match status" value="1"/>
</dbReference>
<name>A0A0D5LV58_MAREN</name>
<dbReference type="Proteomes" id="UP000032611">
    <property type="component" value="Chromosome"/>
</dbReference>
<evidence type="ECO:0000259" key="6">
    <source>
        <dbReference type="Pfam" id="PF10091"/>
    </source>
</evidence>
<proteinExistence type="predicted"/>
<dbReference type="Pfam" id="PF17167">
    <property type="entry name" value="Glyco_hydro_94"/>
    <property type="match status" value="1"/>
</dbReference>
<organism evidence="8 9">
    <name type="scientific">Martelella endophytica</name>
    <dbReference type="NCBI Taxonomy" id="1486262"/>
    <lineage>
        <taxon>Bacteria</taxon>
        <taxon>Pseudomonadati</taxon>
        <taxon>Pseudomonadota</taxon>
        <taxon>Alphaproteobacteria</taxon>
        <taxon>Hyphomicrobiales</taxon>
        <taxon>Aurantimonadaceae</taxon>
        <taxon>Martelella</taxon>
    </lineage>
</organism>
<feature type="transmembrane region" description="Helical" evidence="4">
    <location>
        <begin position="405"/>
        <end position="430"/>
    </location>
</feature>
<keyword evidence="9" id="KW-1185">Reference proteome</keyword>
<keyword evidence="4" id="KW-0812">Transmembrane</keyword>